<accession>A0A1I0D3R0</accession>
<dbReference type="RefSeq" id="WP_074661594.1">
    <property type="nucleotide sequence ID" value="NZ_FOIO01000004.1"/>
</dbReference>
<organism evidence="1 2">
    <name type="scientific">Enterocloster clostridioformis</name>
    <dbReference type="NCBI Taxonomy" id="1531"/>
    <lineage>
        <taxon>Bacteria</taxon>
        <taxon>Bacillati</taxon>
        <taxon>Bacillota</taxon>
        <taxon>Clostridia</taxon>
        <taxon>Lachnospirales</taxon>
        <taxon>Lachnospiraceae</taxon>
        <taxon>Enterocloster</taxon>
    </lineage>
</organism>
<reference evidence="1 2" key="1">
    <citation type="submission" date="2016-10" db="EMBL/GenBank/DDBJ databases">
        <authorList>
            <person name="Varghese N."/>
            <person name="Submissions S."/>
        </authorList>
    </citation>
    <scope>NUCLEOTIDE SEQUENCE [LARGE SCALE GENOMIC DNA]</scope>
    <source>
        <strain evidence="1 2">NLAE-zl-C196</strain>
    </source>
</reference>
<dbReference type="Proteomes" id="UP000182121">
    <property type="component" value="Unassembled WGS sequence"/>
</dbReference>
<gene>
    <name evidence="1" type="ORF">SAMN05216521_100423</name>
</gene>
<dbReference type="EMBL" id="FOIO01000004">
    <property type="protein sequence ID" value="SET26819.1"/>
    <property type="molecule type" value="Genomic_DNA"/>
</dbReference>
<proteinExistence type="predicted"/>
<dbReference type="AlphaFoldDB" id="A0A1I0D3R0"/>
<comment type="caution">
    <text evidence="1">The sequence shown here is derived from an EMBL/GenBank/DDBJ whole genome shotgun (WGS) entry which is preliminary data.</text>
</comment>
<dbReference type="InterPro" id="IPR053842">
    <property type="entry name" value="NikA-like"/>
</dbReference>
<dbReference type="GeneID" id="86054277"/>
<protein>
    <submittedName>
        <fullName evidence="1">Mobilisation protein (MobC)</fullName>
    </submittedName>
</protein>
<sequence length="109" mass="12652">MKKEEELKVRISPEDKERIRSKMEEAGILNMSAYVRKMALDGICVRLDLVDVRQLIVLLQRCSTNLNQYAKRANETGSVYAADIEDLRSRLDEIWELSRQSLARLANIR</sequence>
<name>A0A1I0D3R0_9FIRM</name>
<evidence type="ECO:0000313" key="1">
    <source>
        <dbReference type="EMBL" id="SET26819.1"/>
    </source>
</evidence>
<evidence type="ECO:0000313" key="2">
    <source>
        <dbReference type="Proteomes" id="UP000182121"/>
    </source>
</evidence>
<dbReference type="Pfam" id="PF21983">
    <property type="entry name" value="NikA-like"/>
    <property type="match status" value="1"/>
</dbReference>